<dbReference type="OrthoDB" id="9758751at2"/>
<dbReference type="InterPro" id="IPR027417">
    <property type="entry name" value="P-loop_NTPase"/>
</dbReference>
<dbReference type="AlphaFoldDB" id="A0A383S5W3"/>
<keyword evidence="4" id="KW-0378">Hydrolase</keyword>
<keyword evidence="4" id="KW-0347">Helicase</keyword>
<proteinExistence type="predicted"/>
<dbReference type="PANTHER" id="PTHR30121">
    <property type="entry name" value="UNCHARACTERIZED PROTEIN YJGR-RELATED"/>
    <property type="match status" value="1"/>
</dbReference>
<organism evidence="4 5">
    <name type="scientific">Propionibacterium australiense</name>
    <dbReference type="NCBI Taxonomy" id="119981"/>
    <lineage>
        <taxon>Bacteria</taxon>
        <taxon>Bacillati</taxon>
        <taxon>Actinomycetota</taxon>
        <taxon>Actinomycetes</taxon>
        <taxon>Propionibacteriales</taxon>
        <taxon>Propionibacteriaceae</taxon>
        <taxon>Propionibacterium</taxon>
    </lineage>
</organism>
<dbReference type="RefSeq" id="WP_119161477.1">
    <property type="nucleotide sequence ID" value="NZ_LR134442.1"/>
</dbReference>
<evidence type="ECO:0000313" key="3">
    <source>
        <dbReference type="EMBL" id="RLP08196.1"/>
    </source>
</evidence>
<dbReference type="Proteomes" id="UP000263928">
    <property type="component" value="Unassembled WGS sequence"/>
</dbReference>
<evidence type="ECO:0000256" key="1">
    <source>
        <dbReference type="SAM" id="MobiDB-lite"/>
    </source>
</evidence>
<dbReference type="CDD" id="cd01127">
    <property type="entry name" value="TrwB_TraG_TraD_VirD4"/>
    <property type="match status" value="1"/>
</dbReference>
<dbReference type="Proteomes" id="UP000279336">
    <property type="component" value="Unassembled WGS sequence"/>
</dbReference>
<dbReference type="InterPro" id="IPR033186">
    <property type="entry name" value="HerA_C"/>
</dbReference>
<sequence>MVDQQLSAEQVAAIRESYAFTEPAIDLGVLDNGGEPVTDTRIRIPLSMLTRHGLIAGATGTGKTITLQLLAESLSAAGVPVLAADVKGDLSGIALPGVAGDKLAARTAANGQDWEPRASPAEFYALGGQGAGIPLRATVSAFGPLLLSKVLGLNDTQSSTLALLFTYADKAALPLLDLADLSELLAYLTSDEGKPELKGIGGVSTATTGVILRKITELAAQGGDVFFGEPEFDTADLLRTDADGRGIVSVLELPNVQDRPALFSTFLMWLLADLYHDLPEVGDVDRPRLVFFFDEAHLLFDGASKAFLDQITQTVRLVRSKGVGVFFITQQPTDLPEPVLAQLGSRVQHQLRAHTPNEAKALKATVNTYPTSGYDLGKALQGLGIGQAIVTVMNPDGAPTEVAWTRVFAPASQMGAAPAETIDQMVLASALTPRYAQPVNRESAQEILAAKLAAGARAAQAEAASAQPERPSRSGAAPRTAGGRGRQGKSVVEQVVESSAFKQFARSAGREIVRSLFGTGRRK</sequence>
<evidence type="ECO:0000259" key="2">
    <source>
        <dbReference type="Pfam" id="PF05872"/>
    </source>
</evidence>
<dbReference type="InterPro" id="IPR051162">
    <property type="entry name" value="T4SS_component"/>
</dbReference>
<dbReference type="Gene3D" id="3.40.50.300">
    <property type="entry name" value="P-loop containing nucleotide triphosphate hydrolases"/>
    <property type="match status" value="2"/>
</dbReference>
<reference evidence="3 6" key="3">
    <citation type="submission" date="2018-10" db="EMBL/GenBank/DDBJ databases">
        <title>Propionibacterium australiense Genome Sequencing and Assembly.</title>
        <authorList>
            <person name="Bernier A.-M."/>
            <person name="Bernard K."/>
        </authorList>
    </citation>
    <scope>NUCLEOTIDE SEQUENCE [LARGE SCALE GENOMIC DNA]</scope>
    <source>
        <strain evidence="3 6">NML98A078</strain>
    </source>
</reference>
<dbReference type="Pfam" id="PF05872">
    <property type="entry name" value="HerA_C"/>
    <property type="match status" value="1"/>
</dbReference>
<feature type="domain" description="Helicase HerA-like C-terminal" evidence="2">
    <location>
        <begin position="37"/>
        <end position="523"/>
    </location>
</feature>
<dbReference type="PANTHER" id="PTHR30121:SF6">
    <property type="entry name" value="SLR6007 PROTEIN"/>
    <property type="match status" value="1"/>
</dbReference>
<name>A0A383S5W3_9ACTN</name>
<evidence type="ECO:0000313" key="4">
    <source>
        <dbReference type="EMBL" id="SYZ33111.1"/>
    </source>
</evidence>
<feature type="region of interest" description="Disordered" evidence="1">
    <location>
        <begin position="460"/>
        <end position="491"/>
    </location>
</feature>
<keyword evidence="4" id="KW-0067">ATP-binding</keyword>
<reference evidence="5" key="2">
    <citation type="submission" date="2018-08" db="EMBL/GenBank/DDBJ databases">
        <authorList>
            <person name="Hornung B."/>
        </authorList>
    </citation>
    <scope>NUCLEOTIDE SEQUENCE [LARGE SCALE GENOMIC DNA]</scope>
</reference>
<keyword evidence="5" id="KW-1185">Reference proteome</keyword>
<accession>A0A383S5W3</accession>
<reference evidence="4" key="1">
    <citation type="submission" date="2018-08" db="EMBL/GenBank/DDBJ databases">
        <authorList>
            <person name="Ferrada E.E."/>
            <person name="Latorre B.A."/>
        </authorList>
    </citation>
    <scope>NUCLEOTIDE SEQUENCE [LARGE SCALE GENOMIC DNA]</scope>
    <source>
        <strain evidence="4">Propionibacterium_australiense1</strain>
    </source>
</reference>
<dbReference type="GO" id="GO:0004386">
    <property type="term" value="F:helicase activity"/>
    <property type="evidence" value="ECO:0007669"/>
    <property type="project" value="UniProtKB-KW"/>
</dbReference>
<dbReference type="EMBL" id="RCIW01000015">
    <property type="protein sequence ID" value="RLP08196.1"/>
    <property type="molecule type" value="Genomic_DNA"/>
</dbReference>
<keyword evidence="4" id="KW-0547">Nucleotide-binding</keyword>
<evidence type="ECO:0000313" key="6">
    <source>
        <dbReference type="Proteomes" id="UP000279336"/>
    </source>
</evidence>
<protein>
    <submittedName>
        <fullName evidence="3">DUF853 family protein</fullName>
    </submittedName>
    <submittedName>
        <fullName evidence="4">Helicase HerA-like C-terminal</fullName>
    </submittedName>
</protein>
<dbReference type="SUPFAM" id="SSF52540">
    <property type="entry name" value="P-loop containing nucleoside triphosphate hydrolases"/>
    <property type="match status" value="1"/>
</dbReference>
<gene>
    <name evidence="3" type="ORF">D7U36_10050</name>
    <name evidence="4" type="ORF">PROPAUS_1026</name>
</gene>
<evidence type="ECO:0000313" key="5">
    <source>
        <dbReference type="Proteomes" id="UP000263928"/>
    </source>
</evidence>
<dbReference type="EMBL" id="UNQJ01000005">
    <property type="protein sequence ID" value="SYZ33111.1"/>
    <property type="molecule type" value="Genomic_DNA"/>
</dbReference>